<dbReference type="Proteomes" id="UP000798662">
    <property type="component" value="Chromosome 1"/>
</dbReference>
<evidence type="ECO:0000313" key="1">
    <source>
        <dbReference type="EMBL" id="KAK1859905.1"/>
    </source>
</evidence>
<keyword evidence="2" id="KW-1185">Reference proteome</keyword>
<dbReference type="EMBL" id="CM020618">
    <property type="protein sequence ID" value="KAK1859905.1"/>
    <property type="molecule type" value="Genomic_DNA"/>
</dbReference>
<sequence length="284" mass="28417">MSPSERRVVAAWPPGKSLSSHWATHALCTPRPTTQALTHPALPPKRFRPPLLRPTPLWRPAPLDDRPRSLRTMDAPAAEASADTLFDMAEVAKHATARDCWLVISGGVYDVTSYLSEHPGGEDVMLDMAGKDATNEFDDVGHSADAVEQLRHLRIGSVLATAAPTGPAGGTAAGAATASAPAAGWAAVPAVAGTDGSAVADPVAAAAAAGKDGAAAAASAAAAAAANGGKAAVGSGAVAKGGVAPSRAGDAMRALAATLAALAAVTAVMAARRYVATLYWQRKG</sequence>
<reference evidence="1" key="1">
    <citation type="submission" date="2019-11" db="EMBL/GenBank/DDBJ databases">
        <title>Nori genome reveals adaptations in red seaweeds to the harsh intertidal environment.</title>
        <authorList>
            <person name="Wang D."/>
            <person name="Mao Y."/>
        </authorList>
    </citation>
    <scope>NUCLEOTIDE SEQUENCE</scope>
    <source>
        <tissue evidence="1">Gametophyte</tissue>
    </source>
</reference>
<accession>A0ACC3BPJ1</accession>
<organism evidence="1 2">
    <name type="scientific">Pyropia yezoensis</name>
    <name type="common">Susabi-nori</name>
    <name type="synonym">Porphyra yezoensis</name>
    <dbReference type="NCBI Taxonomy" id="2788"/>
    <lineage>
        <taxon>Eukaryota</taxon>
        <taxon>Rhodophyta</taxon>
        <taxon>Bangiophyceae</taxon>
        <taxon>Bangiales</taxon>
        <taxon>Bangiaceae</taxon>
        <taxon>Pyropia</taxon>
    </lineage>
</organism>
<evidence type="ECO:0000313" key="2">
    <source>
        <dbReference type="Proteomes" id="UP000798662"/>
    </source>
</evidence>
<gene>
    <name evidence="1" type="ORF">I4F81_002497</name>
</gene>
<protein>
    <submittedName>
        <fullName evidence="1">Uncharacterized protein</fullName>
    </submittedName>
</protein>
<name>A0ACC3BPJ1_PYRYE</name>
<comment type="caution">
    <text evidence="1">The sequence shown here is derived from an EMBL/GenBank/DDBJ whole genome shotgun (WGS) entry which is preliminary data.</text>
</comment>
<proteinExistence type="predicted"/>